<accession>A0A0F4PXS0</accession>
<dbReference type="Proteomes" id="UP000033664">
    <property type="component" value="Unassembled WGS sequence"/>
</dbReference>
<dbReference type="EMBL" id="JXXZ01000006">
    <property type="protein sequence ID" value="KJZ00266.1"/>
    <property type="molecule type" value="Genomic_DNA"/>
</dbReference>
<feature type="domain" description="SnoaL-like" evidence="2">
    <location>
        <begin position="60"/>
        <end position="160"/>
    </location>
</feature>
<organism evidence="3 4">
    <name type="scientific">Pseudoalteromonas ruthenica</name>
    <dbReference type="NCBI Taxonomy" id="151081"/>
    <lineage>
        <taxon>Bacteria</taxon>
        <taxon>Pseudomonadati</taxon>
        <taxon>Pseudomonadota</taxon>
        <taxon>Gammaproteobacteria</taxon>
        <taxon>Alteromonadales</taxon>
        <taxon>Pseudoalteromonadaceae</taxon>
        <taxon>Pseudoalteromonas</taxon>
    </lineage>
</organism>
<name>A0A0F4PXS0_9GAMM</name>
<comment type="caution">
    <text evidence="3">The sequence shown here is derived from an EMBL/GenBank/DDBJ whole genome shotgun (WGS) entry which is preliminary data.</text>
</comment>
<feature type="signal peptide" evidence="1">
    <location>
        <begin position="1"/>
        <end position="19"/>
    </location>
</feature>
<sequence length="171" mass="19372">MKYLIVSLLCLNLISNAYGEQTPLEKDPAQQQALEQAIKKAEKKAVKKLSKEQQQAVAVVDALVDAYNNKDIDTFISYFAEDVAFYMFPNELMFTGKEQLIARYGLMFKKLQCVNTAPIKRIVHGSFVIDQELSESCSTDPEVIDKRSEVVTSYQVKDAKVQKVLFFKTTS</sequence>
<feature type="chain" id="PRO_5002474785" description="SnoaL-like domain-containing protein" evidence="1">
    <location>
        <begin position="20"/>
        <end position="171"/>
    </location>
</feature>
<keyword evidence="1" id="KW-0732">Signal</keyword>
<dbReference type="eggNOG" id="COG4538">
    <property type="taxonomic scope" value="Bacteria"/>
</dbReference>
<evidence type="ECO:0000313" key="3">
    <source>
        <dbReference type="EMBL" id="KJZ00266.1"/>
    </source>
</evidence>
<proteinExistence type="predicted"/>
<dbReference type="Pfam" id="PF12680">
    <property type="entry name" value="SnoaL_2"/>
    <property type="match status" value="1"/>
</dbReference>
<dbReference type="RefSeq" id="WP_045980154.1">
    <property type="nucleotide sequence ID" value="NZ_JXXY01000015.1"/>
</dbReference>
<dbReference type="PATRIC" id="fig|151081.8.peg.3055"/>
<dbReference type="SUPFAM" id="SSF54427">
    <property type="entry name" value="NTF2-like"/>
    <property type="match status" value="1"/>
</dbReference>
<reference evidence="3 4" key="1">
    <citation type="journal article" date="2015" name="BMC Genomics">
        <title>Genome mining reveals unlocked bioactive potential of marine Gram-negative bacteria.</title>
        <authorList>
            <person name="Machado H."/>
            <person name="Sonnenschein E.C."/>
            <person name="Melchiorsen J."/>
            <person name="Gram L."/>
        </authorList>
    </citation>
    <scope>NUCLEOTIDE SEQUENCE [LARGE SCALE GENOMIC DNA]</scope>
    <source>
        <strain evidence="3 4">S3137</strain>
    </source>
</reference>
<protein>
    <recommendedName>
        <fullName evidence="2">SnoaL-like domain-containing protein</fullName>
    </recommendedName>
</protein>
<dbReference type="AlphaFoldDB" id="A0A0F4PXS0"/>
<evidence type="ECO:0000256" key="1">
    <source>
        <dbReference type="SAM" id="SignalP"/>
    </source>
</evidence>
<keyword evidence="4" id="KW-1185">Reference proteome</keyword>
<dbReference type="Gene3D" id="3.10.450.50">
    <property type="match status" value="1"/>
</dbReference>
<evidence type="ECO:0000313" key="4">
    <source>
        <dbReference type="Proteomes" id="UP000033664"/>
    </source>
</evidence>
<dbReference type="InterPro" id="IPR032710">
    <property type="entry name" value="NTF2-like_dom_sf"/>
</dbReference>
<dbReference type="OrthoDB" id="9797498at2"/>
<dbReference type="InterPro" id="IPR037401">
    <property type="entry name" value="SnoaL-like"/>
</dbReference>
<gene>
    <name evidence="3" type="ORF">TW72_06005</name>
</gene>
<dbReference type="GeneID" id="58228041"/>
<evidence type="ECO:0000259" key="2">
    <source>
        <dbReference type="Pfam" id="PF12680"/>
    </source>
</evidence>